<dbReference type="SUPFAM" id="SSF55200">
    <property type="entry name" value="Translation initiation factor IF3, C-terminal domain"/>
    <property type="match status" value="1"/>
</dbReference>
<dbReference type="SUPFAM" id="SSF54364">
    <property type="entry name" value="Translation initiation factor IF3, N-terminal domain"/>
    <property type="match status" value="1"/>
</dbReference>
<organism evidence="10 11">
    <name type="scientific">Jannaschia pagri</name>
    <dbReference type="NCBI Taxonomy" id="2829797"/>
    <lineage>
        <taxon>Bacteria</taxon>
        <taxon>Pseudomonadati</taxon>
        <taxon>Pseudomonadota</taxon>
        <taxon>Alphaproteobacteria</taxon>
        <taxon>Rhodobacterales</taxon>
        <taxon>Roseobacteraceae</taxon>
        <taxon>Jannaschia</taxon>
    </lineage>
</organism>
<dbReference type="EMBL" id="BPFH01000005">
    <property type="protein sequence ID" value="GIT96370.1"/>
    <property type="molecule type" value="Genomic_DNA"/>
</dbReference>
<dbReference type="InterPro" id="IPR001288">
    <property type="entry name" value="Translation_initiation_fac_3"/>
</dbReference>
<comment type="caution">
    <text evidence="10">The sequence shown here is derived from an EMBL/GenBank/DDBJ whole genome shotgun (WGS) entry which is preliminary data.</text>
</comment>
<evidence type="ECO:0000256" key="3">
    <source>
        <dbReference type="ARBA" id="ARBA00022917"/>
    </source>
</evidence>
<gene>
    <name evidence="4 10" type="primary">infC</name>
    <name evidence="10" type="ORF">JANAI62_29930</name>
</gene>
<evidence type="ECO:0000313" key="10">
    <source>
        <dbReference type="EMBL" id="GIT96370.1"/>
    </source>
</evidence>
<keyword evidence="3 4" id="KW-0648">Protein biosynthesis</keyword>
<dbReference type="Pfam" id="PF00707">
    <property type="entry name" value="IF3_C"/>
    <property type="match status" value="1"/>
</dbReference>
<dbReference type="HAMAP" id="MF_00080">
    <property type="entry name" value="IF_3"/>
    <property type="match status" value="1"/>
</dbReference>
<comment type="function">
    <text evidence="4 6">IF-3 binds to the 30S ribosomal subunit and shifts the equilibrium between 70S ribosomes and their 50S and 30S subunits in favor of the free subunits, thus enhancing the availability of 30S subunits on which protein synthesis initiation begins.</text>
</comment>
<reference evidence="10 11" key="1">
    <citation type="submission" date="2021-05" db="EMBL/GenBank/DDBJ databases">
        <title>Bacteria Genome sequencing.</title>
        <authorList>
            <person name="Takabe Y."/>
            <person name="Nakajima Y."/>
            <person name="Suzuki S."/>
            <person name="Shiozaki T."/>
        </authorList>
    </citation>
    <scope>NUCLEOTIDE SEQUENCE [LARGE SCALE GENOMIC DNA]</scope>
    <source>
        <strain evidence="10 11">AI_62</strain>
    </source>
</reference>
<evidence type="ECO:0000256" key="1">
    <source>
        <dbReference type="ARBA" id="ARBA00005439"/>
    </source>
</evidence>
<proteinExistence type="inferred from homology"/>
<keyword evidence="11" id="KW-1185">Reference proteome</keyword>
<protein>
    <recommendedName>
        <fullName evidence="4 5">Translation initiation factor IF-3</fullName>
    </recommendedName>
</protein>
<dbReference type="InterPro" id="IPR036788">
    <property type="entry name" value="T_IF-3_C_sf"/>
</dbReference>
<feature type="coiled-coil region" evidence="7">
    <location>
        <begin position="119"/>
        <end position="146"/>
    </location>
</feature>
<dbReference type="PROSITE" id="PS00938">
    <property type="entry name" value="IF3"/>
    <property type="match status" value="1"/>
</dbReference>
<dbReference type="PANTHER" id="PTHR10938:SF0">
    <property type="entry name" value="TRANSLATION INITIATION FACTOR IF-3, MITOCHONDRIAL"/>
    <property type="match status" value="1"/>
</dbReference>
<comment type="similarity">
    <text evidence="1 4 6">Belongs to the IF-3 family.</text>
</comment>
<comment type="subunit">
    <text evidence="4 6">Monomer.</text>
</comment>
<evidence type="ECO:0000256" key="4">
    <source>
        <dbReference type="HAMAP-Rule" id="MF_00080"/>
    </source>
</evidence>
<evidence type="ECO:0000313" key="11">
    <source>
        <dbReference type="Proteomes" id="UP000786693"/>
    </source>
</evidence>
<evidence type="ECO:0000256" key="7">
    <source>
        <dbReference type="SAM" id="Coils"/>
    </source>
</evidence>
<dbReference type="Gene3D" id="3.30.110.10">
    <property type="entry name" value="Translation initiation factor 3 (IF-3), C-terminal domain"/>
    <property type="match status" value="1"/>
</dbReference>
<dbReference type="InterPro" id="IPR019813">
    <property type="entry name" value="Translation_initiation_fac3_CS"/>
</dbReference>
<keyword evidence="4" id="KW-0963">Cytoplasm</keyword>
<feature type="domain" description="Translation initiation factor 3 N-terminal" evidence="9">
    <location>
        <begin position="62"/>
        <end position="131"/>
    </location>
</feature>
<dbReference type="PANTHER" id="PTHR10938">
    <property type="entry name" value="TRANSLATION INITIATION FACTOR IF-3"/>
    <property type="match status" value="1"/>
</dbReference>
<dbReference type="NCBIfam" id="TIGR00168">
    <property type="entry name" value="infC"/>
    <property type="match status" value="1"/>
</dbReference>
<keyword evidence="7" id="KW-0175">Coiled coil</keyword>
<sequence length="225" mass="25780">MWTFNGKAPCLVPVASLRHRSVLEDWAQNRYFAPLIAIIKRTTIIARRPHNAPPQRETGPRINDRIRAVEIRLIGAEGENVGVVSPARARAMAEDAGLDLVEISPNANPPVCKIMDFGKFKYEQQKKEAEARKKQKTIEVKEVKFRPNTDTHDYDVKMRNVFKFLENGDKVKVTLRFRGREMAHQNLCRELLERVAKDTEEVGKVENFPKMEGRQMVMMIGPSGR</sequence>
<dbReference type="Gene3D" id="3.10.20.80">
    <property type="entry name" value="Translation initiation factor 3 (IF-3), N-terminal domain"/>
    <property type="match status" value="1"/>
</dbReference>
<dbReference type="InterPro" id="IPR019815">
    <property type="entry name" value="Translation_initiation_fac_3_C"/>
</dbReference>
<evidence type="ECO:0000259" key="8">
    <source>
        <dbReference type="Pfam" id="PF00707"/>
    </source>
</evidence>
<accession>A0ABQ4NPQ7</accession>
<evidence type="ECO:0000256" key="2">
    <source>
        <dbReference type="ARBA" id="ARBA00022540"/>
    </source>
</evidence>
<comment type="subcellular location">
    <subcellularLocation>
        <location evidence="4 6">Cytoplasm</location>
    </subcellularLocation>
</comment>
<evidence type="ECO:0000256" key="5">
    <source>
        <dbReference type="NCBIfam" id="TIGR00168"/>
    </source>
</evidence>
<feature type="domain" description="Translation initiation factor 3 C-terminal" evidence="8">
    <location>
        <begin position="138"/>
        <end position="222"/>
    </location>
</feature>
<dbReference type="InterPro" id="IPR036787">
    <property type="entry name" value="T_IF-3_N_sf"/>
</dbReference>
<dbReference type="InterPro" id="IPR019814">
    <property type="entry name" value="Translation_initiation_fac_3_N"/>
</dbReference>
<name>A0ABQ4NPQ7_9RHOB</name>
<dbReference type="Pfam" id="PF05198">
    <property type="entry name" value="IF3_N"/>
    <property type="match status" value="1"/>
</dbReference>
<dbReference type="Proteomes" id="UP000786693">
    <property type="component" value="Unassembled WGS sequence"/>
</dbReference>
<keyword evidence="2 4" id="KW-0396">Initiation factor</keyword>
<evidence type="ECO:0000256" key="6">
    <source>
        <dbReference type="RuleBase" id="RU000646"/>
    </source>
</evidence>
<evidence type="ECO:0000259" key="9">
    <source>
        <dbReference type="Pfam" id="PF05198"/>
    </source>
</evidence>
<dbReference type="GO" id="GO:0003743">
    <property type="term" value="F:translation initiation factor activity"/>
    <property type="evidence" value="ECO:0007669"/>
    <property type="project" value="UniProtKB-KW"/>
</dbReference>